<dbReference type="Pfam" id="PF00392">
    <property type="entry name" value="GntR"/>
    <property type="match status" value="1"/>
</dbReference>
<dbReference type="Pfam" id="PF07702">
    <property type="entry name" value="UTRA"/>
    <property type="match status" value="1"/>
</dbReference>
<dbReference type="PANTHER" id="PTHR44846">
    <property type="entry name" value="MANNOSYL-D-GLYCERATE TRANSPORT/METABOLISM SYSTEM REPRESSOR MNGR-RELATED"/>
    <property type="match status" value="1"/>
</dbReference>
<keyword evidence="6" id="KW-1185">Reference proteome</keyword>
<proteinExistence type="predicted"/>
<protein>
    <submittedName>
        <fullName evidence="5">GntR family transcriptional regulator</fullName>
    </submittedName>
</protein>
<feature type="domain" description="HTH gntR-type" evidence="4">
    <location>
        <begin position="1"/>
        <end position="54"/>
    </location>
</feature>
<dbReference type="PROSITE" id="PS50949">
    <property type="entry name" value="HTH_GNTR"/>
    <property type="match status" value="1"/>
</dbReference>
<dbReference type="SUPFAM" id="SSF46785">
    <property type="entry name" value="Winged helix' DNA-binding domain"/>
    <property type="match status" value="1"/>
</dbReference>
<dbReference type="SMART" id="SM00345">
    <property type="entry name" value="HTH_GNTR"/>
    <property type="match status" value="1"/>
</dbReference>
<dbReference type="GO" id="GO:0003677">
    <property type="term" value="F:DNA binding"/>
    <property type="evidence" value="ECO:0007669"/>
    <property type="project" value="UniProtKB-KW"/>
</dbReference>
<dbReference type="EMBL" id="FWXV01000023">
    <property type="protein sequence ID" value="SMD27361.1"/>
    <property type="molecule type" value="Genomic_DNA"/>
</dbReference>
<keyword evidence="3" id="KW-0804">Transcription</keyword>
<evidence type="ECO:0000313" key="6">
    <source>
        <dbReference type="Proteomes" id="UP000192674"/>
    </source>
</evidence>
<dbReference type="InterPro" id="IPR000524">
    <property type="entry name" value="Tscrpt_reg_HTH_GntR"/>
</dbReference>
<gene>
    <name evidence="5" type="ORF">SAMN05661093_10964</name>
</gene>
<name>A0A1W2FZN5_KIBAR</name>
<dbReference type="InterPro" id="IPR036390">
    <property type="entry name" value="WH_DNA-bd_sf"/>
</dbReference>
<organism evidence="5 6">
    <name type="scientific">Kibdelosporangium aridum</name>
    <dbReference type="NCBI Taxonomy" id="2030"/>
    <lineage>
        <taxon>Bacteria</taxon>
        <taxon>Bacillati</taxon>
        <taxon>Actinomycetota</taxon>
        <taxon>Actinomycetes</taxon>
        <taxon>Pseudonocardiales</taxon>
        <taxon>Pseudonocardiaceae</taxon>
        <taxon>Kibdelosporangium</taxon>
    </lineage>
</organism>
<dbReference type="GO" id="GO:0045892">
    <property type="term" value="P:negative regulation of DNA-templated transcription"/>
    <property type="evidence" value="ECO:0007669"/>
    <property type="project" value="TreeGrafter"/>
</dbReference>
<sequence length="220" mass="24172">MRGELRPGTQLPSTAQLVAQYNAANATIQHALKALKDEGFLDSRVGKGVYVRDRQPFVIDAAAYIAPAPGRFRYQLLTVDNVVPPADIADGLHLAQDATTIVRARILIHDEQPVELSTSYYPAEIAADSRLAKSAKIRGGAPQALADLGFPQRTFIDRISVRAPTPEEIETLDLPDGTPVIRQLRIIYSDNERPVEASVLIKGGHLYELLYRQAITTEPH</sequence>
<dbReference type="InterPro" id="IPR050679">
    <property type="entry name" value="Bact_HTH_transcr_reg"/>
</dbReference>
<evidence type="ECO:0000256" key="3">
    <source>
        <dbReference type="ARBA" id="ARBA00023163"/>
    </source>
</evidence>
<dbReference type="Gene3D" id="3.40.1410.10">
    <property type="entry name" value="Chorismate lyase-like"/>
    <property type="match status" value="1"/>
</dbReference>
<evidence type="ECO:0000259" key="4">
    <source>
        <dbReference type="PROSITE" id="PS50949"/>
    </source>
</evidence>
<accession>A0A1W2FZN5</accession>
<keyword evidence="2" id="KW-0238">DNA-binding</keyword>
<dbReference type="InterPro" id="IPR028978">
    <property type="entry name" value="Chorismate_lyase_/UTRA_dom_sf"/>
</dbReference>
<dbReference type="InterPro" id="IPR036388">
    <property type="entry name" value="WH-like_DNA-bd_sf"/>
</dbReference>
<evidence type="ECO:0000256" key="2">
    <source>
        <dbReference type="ARBA" id="ARBA00023125"/>
    </source>
</evidence>
<dbReference type="SMART" id="SM00866">
    <property type="entry name" value="UTRA"/>
    <property type="match status" value="1"/>
</dbReference>
<reference evidence="5 6" key="1">
    <citation type="submission" date="2017-04" db="EMBL/GenBank/DDBJ databases">
        <authorList>
            <person name="Afonso C.L."/>
            <person name="Miller P.J."/>
            <person name="Scott M.A."/>
            <person name="Spackman E."/>
            <person name="Goraichik I."/>
            <person name="Dimitrov K.M."/>
            <person name="Suarez D.L."/>
            <person name="Swayne D.E."/>
        </authorList>
    </citation>
    <scope>NUCLEOTIDE SEQUENCE [LARGE SCALE GENOMIC DNA]</scope>
    <source>
        <strain evidence="5 6">DSM 43828</strain>
    </source>
</reference>
<evidence type="ECO:0000313" key="5">
    <source>
        <dbReference type="EMBL" id="SMD27361.1"/>
    </source>
</evidence>
<dbReference type="AlphaFoldDB" id="A0A1W2FZN5"/>
<evidence type="ECO:0000256" key="1">
    <source>
        <dbReference type="ARBA" id="ARBA00023015"/>
    </source>
</evidence>
<dbReference type="SUPFAM" id="SSF64288">
    <property type="entry name" value="Chorismate lyase-like"/>
    <property type="match status" value="1"/>
</dbReference>
<dbReference type="GO" id="GO:0003700">
    <property type="term" value="F:DNA-binding transcription factor activity"/>
    <property type="evidence" value="ECO:0007669"/>
    <property type="project" value="InterPro"/>
</dbReference>
<dbReference type="Proteomes" id="UP000192674">
    <property type="component" value="Unassembled WGS sequence"/>
</dbReference>
<keyword evidence="1" id="KW-0805">Transcription regulation</keyword>
<dbReference type="PANTHER" id="PTHR44846:SF17">
    <property type="entry name" value="GNTR-FAMILY TRANSCRIPTIONAL REGULATOR"/>
    <property type="match status" value="1"/>
</dbReference>
<dbReference type="InterPro" id="IPR011663">
    <property type="entry name" value="UTRA"/>
</dbReference>
<dbReference type="Gene3D" id="1.10.10.10">
    <property type="entry name" value="Winged helix-like DNA-binding domain superfamily/Winged helix DNA-binding domain"/>
    <property type="match status" value="1"/>
</dbReference>